<dbReference type="GO" id="GO:0007165">
    <property type="term" value="P:signal transduction"/>
    <property type="evidence" value="ECO:0007669"/>
    <property type="project" value="UniProtKB-KW"/>
</dbReference>
<dbReference type="GeneID" id="100328547"/>
<evidence type="ECO:0000256" key="4">
    <source>
        <dbReference type="ARBA" id="ARBA00022692"/>
    </source>
</evidence>
<comment type="caution">
    <text evidence="10">Lacks conserved residue(s) required for the propagation of feature annotation.</text>
</comment>
<protein>
    <recommendedName>
        <fullName evidence="10">Odorant receptor</fullName>
    </recommendedName>
</protein>
<keyword evidence="9 10" id="KW-0807">Transducer</keyword>
<dbReference type="CTD" id="110675575"/>
<organism evidence="11 12">
    <name type="scientific">Nasonia vitripennis</name>
    <name type="common">Parasitic wasp</name>
    <dbReference type="NCBI Taxonomy" id="7425"/>
    <lineage>
        <taxon>Eukaryota</taxon>
        <taxon>Metazoa</taxon>
        <taxon>Ecdysozoa</taxon>
        <taxon>Arthropoda</taxon>
        <taxon>Hexapoda</taxon>
        <taxon>Insecta</taxon>
        <taxon>Pterygota</taxon>
        <taxon>Neoptera</taxon>
        <taxon>Endopterygota</taxon>
        <taxon>Hymenoptera</taxon>
        <taxon>Apocrita</taxon>
        <taxon>Proctotrupomorpha</taxon>
        <taxon>Chalcidoidea</taxon>
        <taxon>Pteromalidae</taxon>
        <taxon>Pteromalinae</taxon>
        <taxon>Nasonia</taxon>
    </lineage>
</organism>
<dbReference type="AlphaFoldDB" id="A0A7M6UW64"/>
<keyword evidence="12" id="KW-1185">Reference proteome</keyword>
<keyword evidence="8 10" id="KW-0675">Receptor</keyword>
<dbReference type="FunCoup" id="A0A7M6UW64">
    <property type="interactions" value="103"/>
</dbReference>
<evidence type="ECO:0000313" key="12">
    <source>
        <dbReference type="Proteomes" id="UP000002358"/>
    </source>
</evidence>
<dbReference type="GO" id="GO:0005549">
    <property type="term" value="F:odorant binding"/>
    <property type="evidence" value="ECO:0007669"/>
    <property type="project" value="InterPro"/>
</dbReference>
<feature type="transmembrane region" description="Helical" evidence="10">
    <location>
        <begin position="299"/>
        <end position="318"/>
    </location>
</feature>
<evidence type="ECO:0000256" key="9">
    <source>
        <dbReference type="ARBA" id="ARBA00023224"/>
    </source>
</evidence>
<keyword evidence="6 10" id="KW-1133">Transmembrane helix</keyword>
<name>A0A7M6UW64_NASVI</name>
<evidence type="ECO:0000256" key="10">
    <source>
        <dbReference type="RuleBase" id="RU351113"/>
    </source>
</evidence>
<comment type="similarity">
    <text evidence="10">Belongs to the insect chemoreceptor superfamily. Heteromeric odorant receptor channel (TC 1.A.69) family.</text>
</comment>
<keyword evidence="5 10" id="KW-0552">Olfaction</keyword>
<comment type="subcellular location">
    <subcellularLocation>
        <location evidence="1 10">Cell membrane</location>
        <topology evidence="1 10">Multi-pass membrane protein</topology>
    </subcellularLocation>
</comment>
<dbReference type="Proteomes" id="UP000002358">
    <property type="component" value="Chromosome 3"/>
</dbReference>
<dbReference type="KEGG" id="nvi:100328547"/>
<dbReference type="GO" id="GO:0005886">
    <property type="term" value="C:plasma membrane"/>
    <property type="evidence" value="ECO:0007669"/>
    <property type="project" value="UniProtKB-SubCell"/>
</dbReference>
<evidence type="ECO:0000313" key="11">
    <source>
        <dbReference type="EnsemblMetazoa" id="NP_001164395"/>
    </source>
</evidence>
<evidence type="ECO:0000256" key="6">
    <source>
        <dbReference type="ARBA" id="ARBA00022989"/>
    </source>
</evidence>
<evidence type="ECO:0000256" key="1">
    <source>
        <dbReference type="ARBA" id="ARBA00004651"/>
    </source>
</evidence>
<dbReference type="InterPro" id="IPR004117">
    <property type="entry name" value="7tm6_olfct_rcpt"/>
</dbReference>
<evidence type="ECO:0000256" key="3">
    <source>
        <dbReference type="ARBA" id="ARBA00022606"/>
    </source>
</evidence>
<dbReference type="InParanoid" id="A0A7M6UW64"/>
<feature type="transmembrane region" description="Helical" evidence="10">
    <location>
        <begin position="34"/>
        <end position="57"/>
    </location>
</feature>
<dbReference type="SMR" id="A0A7M6UW64"/>
<dbReference type="Pfam" id="PF02949">
    <property type="entry name" value="7tm_6"/>
    <property type="match status" value="1"/>
</dbReference>
<feature type="transmembrane region" description="Helical" evidence="10">
    <location>
        <begin position="63"/>
        <end position="86"/>
    </location>
</feature>
<accession>A0A7M6UW64</accession>
<dbReference type="GO" id="GO:0004984">
    <property type="term" value="F:olfactory receptor activity"/>
    <property type="evidence" value="ECO:0007669"/>
    <property type="project" value="InterPro"/>
</dbReference>
<dbReference type="PANTHER" id="PTHR21137:SF35">
    <property type="entry name" value="ODORANT RECEPTOR 19A-RELATED"/>
    <property type="match status" value="1"/>
</dbReference>
<evidence type="ECO:0000256" key="5">
    <source>
        <dbReference type="ARBA" id="ARBA00022725"/>
    </source>
</evidence>
<dbReference type="OrthoDB" id="6597368at2759"/>
<dbReference type="PANTHER" id="PTHR21137">
    <property type="entry name" value="ODORANT RECEPTOR"/>
    <property type="match status" value="1"/>
</dbReference>
<evidence type="ECO:0000256" key="7">
    <source>
        <dbReference type="ARBA" id="ARBA00023136"/>
    </source>
</evidence>
<feature type="transmembrane region" description="Helical" evidence="10">
    <location>
        <begin position="266"/>
        <end position="287"/>
    </location>
</feature>
<feature type="transmembrane region" description="Helical" evidence="10">
    <location>
        <begin position="125"/>
        <end position="144"/>
    </location>
</feature>
<dbReference type="RefSeq" id="NP_001164395.1">
    <property type="nucleotide sequence ID" value="NM_001170924.1"/>
</dbReference>
<evidence type="ECO:0000256" key="8">
    <source>
        <dbReference type="ARBA" id="ARBA00023170"/>
    </source>
</evidence>
<keyword evidence="3 10" id="KW-0716">Sensory transduction</keyword>
<keyword evidence="2" id="KW-1003">Cell membrane</keyword>
<keyword evidence="7 10" id="KW-0472">Membrane</keyword>
<sequence length="392" mass="45210">MRVLPITFGILTVCGFWRPISLESSIPKQMYNCYSIFMCFLIYTFTLSHLIDIVISAADFESLTGSCFMLLSMMNVCCKMTNILYFRKNIVELLQILASDHCTAKDVVERDIEKKFHKRARSVTLCYWILTETTCMLITLRTFFGSSKQILPFKAWIPYEITGLAVYWTTFFHQTIAHVAAANLQIANETLICGLMIQACSQLEILKYRLKKIPDESKIDKFPLQSTVNNAQNTNKKDTKTLLVNCIDHHRRIIEFSEKLNSTFNVILFVQFAISSLVLCSSVYLLSKMKLVSVHFMSLSLYLSCMLYQIFLFCWYGNEVILQSLDLGNAVYHMDWTILSTEDKKKLLIVILLVRKPIQFTSSFLVSLSIESYCKILKTSYSVFNLLQRTSI</sequence>
<reference evidence="11" key="1">
    <citation type="submission" date="2021-01" db="UniProtKB">
        <authorList>
            <consortium name="EnsemblMetazoa"/>
        </authorList>
    </citation>
    <scope>IDENTIFICATION</scope>
</reference>
<dbReference type="EnsemblMetazoa" id="NM_001170924">
    <property type="protein sequence ID" value="NP_001164395"/>
    <property type="gene ID" value="GeneID_100328547"/>
</dbReference>
<keyword evidence="4 10" id="KW-0812">Transmembrane</keyword>
<evidence type="ECO:0000256" key="2">
    <source>
        <dbReference type="ARBA" id="ARBA00022475"/>
    </source>
</evidence>
<proteinExistence type="inferred from homology"/>